<feature type="signal peptide" evidence="2">
    <location>
        <begin position="1"/>
        <end position="16"/>
    </location>
</feature>
<comment type="caution">
    <text evidence="3">The sequence shown here is derived from an EMBL/GenBank/DDBJ whole genome shotgun (WGS) entry which is preliminary data.</text>
</comment>
<proteinExistence type="inferred from homology"/>
<comment type="similarity">
    <text evidence="1">Belongs to the FAM98 family.</text>
</comment>
<reference evidence="3 4" key="1">
    <citation type="journal article" date="2018" name="Nat. Ecol. Evol.">
        <title>Shark genomes provide insights into elasmobranch evolution and the origin of vertebrates.</title>
        <authorList>
            <person name="Hara Y"/>
            <person name="Yamaguchi K"/>
            <person name="Onimaru K"/>
            <person name="Kadota M"/>
            <person name="Koyanagi M"/>
            <person name="Keeley SD"/>
            <person name="Tatsumi K"/>
            <person name="Tanaka K"/>
            <person name="Motone F"/>
            <person name="Kageyama Y"/>
            <person name="Nozu R"/>
            <person name="Adachi N"/>
            <person name="Nishimura O"/>
            <person name="Nakagawa R"/>
            <person name="Tanegashima C"/>
            <person name="Kiyatake I"/>
            <person name="Matsumoto R"/>
            <person name="Murakumo K"/>
            <person name="Nishida K"/>
            <person name="Terakita A"/>
            <person name="Kuratani S"/>
            <person name="Sato K"/>
            <person name="Hyodo S Kuraku.S."/>
        </authorList>
    </citation>
    <scope>NUCLEOTIDE SEQUENCE [LARGE SCALE GENOMIC DNA]</scope>
</reference>
<dbReference type="GO" id="GO:0072669">
    <property type="term" value="C:tRNA-splicing ligase complex"/>
    <property type="evidence" value="ECO:0007669"/>
    <property type="project" value="TreeGrafter"/>
</dbReference>
<accession>A0A401T9B6</accession>
<evidence type="ECO:0000313" key="4">
    <source>
        <dbReference type="Proteomes" id="UP000287033"/>
    </source>
</evidence>
<dbReference type="Pfam" id="PF10239">
    <property type="entry name" value="DUF2465"/>
    <property type="match status" value="1"/>
</dbReference>
<dbReference type="PANTHER" id="PTHR31353">
    <property type="entry name" value="FAM98"/>
    <property type="match status" value="1"/>
</dbReference>
<evidence type="ECO:0000313" key="3">
    <source>
        <dbReference type="EMBL" id="GCC39207.1"/>
    </source>
</evidence>
<feature type="chain" id="PRO_5019221127" evidence="2">
    <location>
        <begin position="17"/>
        <end position="109"/>
    </location>
</feature>
<dbReference type="InterPro" id="IPR018797">
    <property type="entry name" value="FAM98"/>
</dbReference>
<protein>
    <submittedName>
        <fullName evidence="3">Uncharacterized protein</fullName>
    </submittedName>
</protein>
<gene>
    <name evidence="3" type="ORF">chiPu_0023372</name>
</gene>
<keyword evidence="2" id="KW-0732">Signal</keyword>
<dbReference type="AlphaFoldDB" id="A0A401T9B6"/>
<dbReference type="PANTHER" id="PTHR31353:SF10">
    <property type="entry name" value="PROTEIN FAM98C"/>
    <property type="match status" value="1"/>
</dbReference>
<sequence length="109" mass="11647">MSVTLVSVFLGSELLAARILHARKPLAQCQVPRDAGDGDYNEILKELQPLCQTLGMAEPTRDTPVPQLFRDLETKVRSLETFGVVVGVGVGGGGVVGGAVRSPLRFKMI</sequence>
<dbReference type="Proteomes" id="UP000287033">
    <property type="component" value="Unassembled WGS sequence"/>
</dbReference>
<organism evidence="3 4">
    <name type="scientific">Chiloscyllium punctatum</name>
    <name type="common">Brownbanded bambooshark</name>
    <name type="synonym">Hemiscyllium punctatum</name>
    <dbReference type="NCBI Taxonomy" id="137246"/>
    <lineage>
        <taxon>Eukaryota</taxon>
        <taxon>Metazoa</taxon>
        <taxon>Chordata</taxon>
        <taxon>Craniata</taxon>
        <taxon>Vertebrata</taxon>
        <taxon>Chondrichthyes</taxon>
        <taxon>Elasmobranchii</taxon>
        <taxon>Galeomorphii</taxon>
        <taxon>Galeoidea</taxon>
        <taxon>Orectolobiformes</taxon>
        <taxon>Hemiscylliidae</taxon>
        <taxon>Chiloscyllium</taxon>
    </lineage>
</organism>
<keyword evidence="4" id="KW-1185">Reference proteome</keyword>
<name>A0A401T9B6_CHIPU</name>
<dbReference type="EMBL" id="BEZZ01019768">
    <property type="protein sequence ID" value="GCC39207.1"/>
    <property type="molecule type" value="Genomic_DNA"/>
</dbReference>
<evidence type="ECO:0000256" key="2">
    <source>
        <dbReference type="SAM" id="SignalP"/>
    </source>
</evidence>
<evidence type="ECO:0000256" key="1">
    <source>
        <dbReference type="ARBA" id="ARBA00007218"/>
    </source>
</evidence>